<organism evidence="1 2">
    <name type="scientific">Paraglomus brasilianum</name>
    <dbReference type="NCBI Taxonomy" id="144538"/>
    <lineage>
        <taxon>Eukaryota</taxon>
        <taxon>Fungi</taxon>
        <taxon>Fungi incertae sedis</taxon>
        <taxon>Mucoromycota</taxon>
        <taxon>Glomeromycotina</taxon>
        <taxon>Glomeromycetes</taxon>
        <taxon>Paraglomerales</taxon>
        <taxon>Paraglomeraceae</taxon>
        <taxon>Paraglomus</taxon>
    </lineage>
</organism>
<accession>A0A9N8Z3H7</accession>
<dbReference type="AlphaFoldDB" id="A0A9N8Z3H7"/>
<dbReference type="InterPro" id="IPR017853">
    <property type="entry name" value="GH"/>
</dbReference>
<evidence type="ECO:0000313" key="1">
    <source>
        <dbReference type="EMBL" id="CAG8469622.1"/>
    </source>
</evidence>
<dbReference type="Proteomes" id="UP000789739">
    <property type="component" value="Unassembled WGS sequence"/>
</dbReference>
<reference evidence="1" key="1">
    <citation type="submission" date="2021-06" db="EMBL/GenBank/DDBJ databases">
        <authorList>
            <person name="Kallberg Y."/>
            <person name="Tangrot J."/>
            <person name="Rosling A."/>
        </authorList>
    </citation>
    <scope>NUCLEOTIDE SEQUENCE</scope>
    <source>
        <strain evidence="1">BR232B</strain>
    </source>
</reference>
<proteinExistence type="predicted"/>
<dbReference type="Gene3D" id="3.20.20.80">
    <property type="entry name" value="Glycosidases"/>
    <property type="match status" value="1"/>
</dbReference>
<dbReference type="OrthoDB" id="9971853at2759"/>
<dbReference type="SUPFAM" id="SSF51445">
    <property type="entry name" value="(Trans)glycosidases"/>
    <property type="match status" value="1"/>
</dbReference>
<dbReference type="InterPro" id="IPR052066">
    <property type="entry name" value="Glycosphingolipid_Hydrolases"/>
</dbReference>
<keyword evidence="2" id="KW-1185">Reference proteome</keyword>
<dbReference type="EMBL" id="CAJVPI010000059">
    <property type="protein sequence ID" value="CAG8469622.1"/>
    <property type="molecule type" value="Genomic_DNA"/>
</dbReference>
<dbReference type="GO" id="GO:0008422">
    <property type="term" value="F:beta-glucosidase activity"/>
    <property type="evidence" value="ECO:0007669"/>
    <property type="project" value="TreeGrafter"/>
</dbReference>
<name>A0A9N8Z3H7_9GLOM</name>
<dbReference type="PANTHER" id="PTHR31308">
    <property type="match status" value="1"/>
</dbReference>
<comment type="caution">
    <text evidence="1">The sequence shown here is derived from an EMBL/GenBank/DDBJ whole genome shotgun (WGS) entry which is preliminary data.</text>
</comment>
<protein>
    <submittedName>
        <fullName evidence="1">6308_t:CDS:1</fullName>
    </submittedName>
</protein>
<sequence length="185" mass="21511">MASKTTKNPILLQKEHFTKDLKTGMPVEFYKEFYLLLLIYKSVKESYLVFVETLPNEPPPVWTSTDNSHNIIYAPHWYDLKSVFNKASDGLITYDVQSLRKGKMSYLLLTQSAKNNYTGQEIIRIIATLFGRAMEKNLVNFTLWDYNPTNDNTYGDHWNGEDFSIYSPLPKSKTMNFTIQTIISR</sequence>
<gene>
    <name evidence="1" type="ORF">PBRASI_LOCUS1005</name>
</gene>
<evidence type="ECO:0000313" key="2">
    <source>
        <dbReference type="Proteomes" id="UP000789739"/>
    </source>
</evidence>
<dbReference type="PANTHER" id="PTHR31308:SF5">
    <property type="entry name" value="ERGOSTERYL-BETA-GLUCOSIDASE"/>
    <property type="match status" value="1"/>
</dbReference>